<dbReference type="GO" id="GO:0003729">
    <property type="term" value="F:mRNA binding"/>
    <property type="evidence" value="ECO:0007669"/>
    <property type="project" value="TreeGrafter"/>
</dbReference>
<dbReference type="SUPFAM" id="SSF90229">
    <property type="entry name" value="CCCH zinc finger"/>
    <property type="match status" value="1"/>
</dbReference>
<feature type="non-terminal residue" evidence="8">
    <location>
        <position position="340"/>
    </location>
</feature>
<keyword evidence="3 4" id="KW-0862">Zinc</keyword>
<feature type="domain" description="C3H1-type" evidence="6">
    <location>
        <begin position="93"/>
        <end position="120"/>
    </location>
</feature>
<accession>A0A4P9WYS5</accession>
<reference evidence="8" key="2">
    <citation type="submission" date="2018-04" db="EMBL/GenBank/DDBJ databases">
        <title>Leveraging single-cell genomics to expand the Fungal Tree of Life.</title>
        <authorList>
            <consortium name="DOE Joint Genome Institute"/>
            <person name="Ahrendt S.R."/>
            <person name="Quandt C.A."/>
            <person name="Ciobanu D."/>
            <person name="Clum A."/>
            <person name="Salamov A."/>
            <person name="Andreopoulos B."/>
            <person name="Cheng J.-F."/>
            <person name="Woyke T."/>
            <person name="Pelin A."/>
            <person name="Henrissat B."/>
            <person name="Benny G.L."/>
            <person name="Smith M.E."/>
            <person name="James T.Y."/>
            <person name="Grigoriev I.V."/>
        </authorList>
    </citation>
    <scope>NUCLEOTIDE SEQUENCE</scope>
    <source>
        <strain evidence="8">ATCC 52028</strain>
    </source>
</reference>
<evidence type="ECO:0000259" key="6">
    <source>
        <dbReference type="PROSITE" id="PS50103"/>
    </source>
</evidence>
<feature type="zinc finger region" description="C3H1-type" evidence="4">
    <location>
        <begin position="93"/>
        <end position="120"/>
    </location>
</feature>
<evidence type="ECO:0000256" key="1">
    <source>
        <dbReference type="ARBA" id="ARBA00022723"/>
    </source>
</evidence>
<dbReference type="Gene3D" id="6.20.400.10">
    <property type="match status" value="1"/>
</dbReference>
<dbReference type="PANTHER" id="PTHR12681:SF0">
    <property type="entry name" value="ZINC FINGER CCCH DOMAIN-CONTAINING PROTEIN 15"/>
    <property type="match status" value="1"/>
</dbReference>
<dbReference type="Proteomes" id="UP000274922">
    <property type="component" value="Unassembled WGS sequence"/>
</dbReference>
<dbReference type="AlphaFoldDB" id="A0A4P9WYS5"/>
<evidence type="ECO:0000313" key="7">
    <source>
        <dbReference type="EMBL" id="RKO97117.1"/>
    </source>
</evidence>
<dbReference type="InterPro" id="IPR032378">
    <property type="entry name" value="ZC3H15/TMA46_C"/>
</dbReference>
<evidence type="ECO:0000256" key="2">
    <source>
        <dbReference type="ARBA" id="ARBA00022771"/>
    </source>
</evidence>
<protein>
    <recommendedName>
        <fullName evidence="6">C3H1-type domain-containing protein</fullName>
    </recommendedName>
</protein>
<gene>
    <name evidence="7" type="ORF">CAUPRSCDRAFT_2489</name>
    <name evidence="8" type="ORF">CXG81DRAFT_6502</name>
</gene>
<organism evidence="8 10">
    <name type="scientific">Caulochytrium protostelioides</name>
    <dbReference type="NCBI Taxonomy" id="1555241"/>
    <lineage>
        <taxon>Eukaryota</taxon>
        <taxon>Fungi</taxon>
        <taxon>Fungi incertae sedis</taxon>
        <taxon>Chytridiomycota</taxon>
        <taxon>Chytridiomycota incertae sedis</taxon>
        <taxon>Chytridiomycetes</taxon>
        <taxon>Caulochytriales</taxon>
        <taxon>Caulochytriaceae</taxon>
        <taxon>Caulochytrium</taxon>
    </lineage>
</organism>
<keyword evidence="1 4" id="KW-0479">Metal-binding</keyword>
<dbReference type="PANTHER" id="PTHR12681">
    <property type="entry name" value="ZINC FINGER-CONTAINING PROTEIN P48ZNF"/>
    <property type="match status" value="1"/>
</dbReference>
<dbReference type="OrthoDB" id="278280at2759"/>
<dbReference type="Gene3D" id="4.10.1000.10">
    <property type="entry name" value="Zinc finger, CCCH-type"/>
    <property type="match status" value="1"/>
</dbReference>
<keyword evidence="10" id="KW-1185">Reference proteome</keyword>
<reference evidence="9 10" key="1">
    <citation type="journal article" date="2018" name="Nat. Microbiol.">
        <title>Leveraging single-cell genomics to expand the fungal tree of life.</title>
        <authorList>
            <person name="Ahrendt S.R."/>
            <person name="Quandt C.A."/>
            <person name="Ciobanu D."/>
            <person name="Clum A."/>
            <person name="Salamov A."/>
            <person name="Andreopoulos B."/>
            <person name="Cheng J.F."/>
            <person name="Woyke T."/>
            <person name="Pelin A."/>
            <person name="Henrissat B."/>
            <person name="Reynolds N.K."/>
            <person name="Benny G.L."/>
            <person name="Smith M.E."/>
            <person name="James T.Y."/>
            <person name="Grigoriev I.V."/>
        </authorList>
    </citation>
    <scope>NUCLEOTIDE SEQUENCE [LARGE SCALE GENOMIC DNA]</scope>
    <source>
        <strain evidence="9 10">ATCC 52028</strain>
    </source>
</reference>
<evidence type="ECO:0000256" key="3">
    <source>
        <dbReference type="ARBA" id="ARBA00022833"/>
    </source>
</evidence>
<name>A0A4P9WYS5_9FUNG</name>
<feature type="region of interest" description="Disordered" evidence="5">
    <location>
        <begin position="313"/>
        <end position="340"/>
    </location>
</feature>
<dbReference type="InterPro" id="IPR000571">
    <property type="entry name" value="Znf_CCCH"/>
</dbReference>
<feature type="region of interest" description="Disordered" evidence="5">
    <location>
        <begin position="132"/>
        <end position="152"/>
    </location>
</feature>
<feature type="compositionally biased region" description="Basic and acidic residues" evidence="5">
    <location>
        <begin position="51"/>
        <end position="68"/>
    </location>
</feature>
<dbReference type="Pfam" id="PF00642">
    <property type="entry name" value="zf-CCCH"/>
    <property type="match status" value="1"/>
</dbReference>
<evidence type="ECO:0000313" key="9">
    <source>
        <dbReference type="Proteomes" id="UP000268535"/>
    </source>
</evidence>
<sequence>MPPKKSAQAAAKSKAVADKTFGLKNKKGAKVSKYVQQVERQVSEAGNQKARKAEQAAKDAKEAKRKAEEARKAELKELFKPAAQIQKVPFGVDPKTILCNFFKNGTCQKGSRCKFSHDVNVERKTLKADLYTDARDDESDEAKKNEDSSNWTQEQLEAAITSKHGTDNANKNRPTDIVCKYFLEAVETGKYGWFWECPNGGKKCIYRHALPPGYVLKKRESEAERREREANERENALTLEDFLETERHNIQGDLTPITAETFAAWKQRRLERKAEAETKAIADKAEAYKKQRAGMKTGMAFSGKELFDFNPDWAVGADDDDDGAMDVYQREASSDEEGSD</sequence>
<feature type="region of interest" description="Disordered" evidence="5">
    <location>
        <begin position="41"/>
        <end position="68"/>
    </location>
</feature>
<feature type="domain" description="C3H1-type" evidence="6">
    <location>
        <begin position="173"/>
        <end position="211"/>
    </location>
</feature>
<dbReference type="GO" id="GO:0008270">
    <property type="term" value="F:zinc ion binding"/>
    <property type="evidence" value="ECO:0007669"/>
    <property type="project" value="UniProtKB-KW"/>
</dbReference>
<dbReference type="InterPro" id="IPR036855">
    <property type="entry name" value="Znf_CCCH_sf"/>
</dbReference>
<dbReference type="EMBL" id="ML014390">
    <property type="protein sequence ID" value="RKO98624.1"/>
    <property type="molecule type" value="Genomic_DNA"/>
</dbReference>
<feature type="zinc finger region" description="C3H1-type" evidence="4">
    <location>
        <begin position="173"/>
        <end position="211"/>
    </location>
</feature>
<evidence type="ECO:0000256" key="5">
    <source>
        <dbReference type="SAM" id="MobiDB-lite"/>
    </source>
</evidence>
<dbReference type="PROSITE" id="PS50103">
    <property type="entry name" value="ZF_C3H1"/>
    <property type="match status" value="2"/>
</dbReference>
<dbReference type="GO" id="GO:0005829">
    <property type="term" value="C:cytosol"/>
    <property type="evidence" value="ECO:0007669"/>
    <property type="project" value="TreeGrafter"/>
</dbReference>
<dbReference type="GO" id="GO:0002181">
    <property type="term" value="P:cytoplasmic translation"/>
    <property type="evidence" value="ECO:0007669"/>
    <property type="project" value="TreeGrafter"/>
</dbReference>
<dbReference type="EMBL" id="ML009405">
    <property type="protein sequence ID" value="RKO97117.1"/>
    <property type="molecule type" value="Genomic_DNA"/>
</dbReference>
<evidence type="ECO:0000256" key="4">
    <source>
        <dbReference type="PROSITE-ProRule" id="PRU00723"/>
    </source>
</evidence>
<dbReference type="Pfam" id="PF16543">
    <property type="entry name" value="DFRP_C"/>
    <property type="match status" value="1"/>
</dbReference>
<dbReference type="STRING" id="1555241.A0A4P9WYS5"/>
<evidence type="ECO:0000313" key="8">
    <source>
        <dbReference type="EMBL" id="RKO98624.1"/>
    </source>
</evidence>
<reference evidence="7" key="3">
    <citation type="submission" date="2018-08" db="EMBL/GenBank/DDBJ databases">
        <title>Leveraging single-cell genomics to expand the Fungal Tree of Life.</title>
        <authorList>
            <consortium name="DOE Joint Genome Institute"/>
            <person name="Ahrendt S.R."/>
            <person name="Quandt C.A."/>
            <person name="Ciobanu D."/>
            <person name="Clum A."/>
            <person name="Salamov A."/>
            <person name="Andreopoulos B."/>
            <person name="Cheng J.-F."/>
            <person name="Woyke T."/>
            <person name="Pelin A."/>
            <person name="Henrissat B."/>
            <person name="Reynolds N."/>
            <person name="Benny G.L."/>
            <person name="Smith M.E."/>
            <person name="James T.Y."/>
            <person name="Grigoriev I.V."/>
        </authorList>
    </citation>
    <scope>NUCLEOTIDE SEQUENCE</scope>
    <source>
        <strain evidence="7">ATCC 52028</strain>
    </source>
</reference>
<proteinExistence type="predicted"/>
<dbReference type="Proteomes" id="UP000268535">
    <property type="component" value="Unassembled WGS sequence"/>
</dbReference>
<evidence type="ECO:0000313" key="10">
    <source>
        <dbReference type="Proteomes" id="UP000274922"/>
    </source>
</evidence>
<dbReference type="SMART" id="SM00356">
    <property type="entry name" value="ZnF_C3H1"/>
    <property type="match status" value="2"/>
</dbReference>
<keyword evidence="2 4" id="KW-0863">Zinc-finger</keyword>